<comment type="caution">
    <text evidence="8">The sequence shown here is derived from an EMBL/GenBank/DDBJ whole genome shotgun (WGS) entry which is preliminary data.</text>
</comment>
<dbReference type="InterPro" id="IPR055237">
    <property type="entry name" value="Cdc6_lid"/>
</dbReference>
<dbReference type="InterPro" id="IPR014277">
    <property type="entry name" value="Orc1/Cdc6_arc"/>
</dbReference>
<dbReference type="Gene3D" id="3.40.50.300">
    <property type="entry name" value="P-loop containing nucleotide triphosphate hydrolases"/>
    <property type="match status" value="1"/>
</dbReference>
<name>A0ABD5ZD13_9EURY</name>
<evidence type="ECO:0000259" key="7">
    <source>
        <dbReference type="SMART" id="SM01074"/>
    </source>
</evidence>
<dbReference type="Gene3D" id="1.10.8.60">
    <property type="match status" value="1"/>
</dbReference>
<keyword evidence="9" id="KW-1185">Reference proteome</keyword>
<dbReference type="PANTHER" id="PTHR10763:SF22">
    <property type="entry name" value="ORC1-TYPE DNA REPLICATION PROTEIN"/>
    <property type="match status" value="1"/>
</dbReference>
<evidence type="ECO:0000256" key="3">
    <source>
        <dbReference type="ARBA" id="ARBA00022741"/>
    </source>
</evidence>
<feature type="binding site" evidence="5">
    <location>
        <begin position="73"/>
        <end position="77"/>
    </location>
    <ligand>
        <name>ATP</name>
        <dbReference type="ChEBI" id="CHEBI:30616"/>
    </ligand>
</feature>
<comment type="function">
    <text evidence="5">Involved in regulation of DNA replication.</text>
</comment>
<evidence type="ECO:0000313" key="9">
    <source>
        <dbReference type="Proteomes" id="UP001596481"/>
    </source>
</evidence>
<accession>A0ABD5ZD13</accession>
<dbReference type="SMART" id="SM00382">
    <property type="entry name" value="AAA"/>
    <property type="match status" value="1"/>
</dbReference>
<dbReference type="InterPro" id="IPR050311">
    <property type="entry name" value="ORC1/CDC6"/>
</dbReference>
<dbReference type="InterPro" id="IPR036388">
    <property type="entry name" value="WH-like_DNA-bd_sf"/>
</dbReference>
<dbReference type="CDD" id="cd08768">
    <property type="entry name" value="Cdc6_C"/>
    <property type="match status" value="1"/>
</dbReference>
<proteinExistence type="inferred from homology"/>
<keyword evidence="3 5" id="KW-0547">Nucleotide-binding</keyword>
<reference evidence="8 9" key="1">
    <citation type="journal article" date="2019" name="Int. J. Syst. Evol. Microbiol.">
        <title>The Global Catalogue of Microorganisms (GCM) 10K type strain sequencing project: providing services to taxonomists for standard genome sequencing and annotation.</title>
        <authorList>
            <consortium name="The Broad Institute Genomics Platform"/>
            <consortium name="The Broad Institute Genome Sequencing Center for Infectious Disease"/>
            <person name="Wu L."/>
            <person name="Ma J."/>
        </authorList>
    </citation>
    <scope>NUCLEOTIDE SEQUENCE [LARGE SCALE GENOMIC DNA]</scope>
    <source>
        <strain evidence="8 9">DSM 29988</strain>
    </source>
</reference>
<comment type="similarity">
    <text evidence="1 5">Belongs to the CDC6/cdc18 family.</text>
</comment>
<evidence type="ECO:0000256" key="2">
    <source>
        <dbReference type="ARBA" id="ARBA00022705"/>
    </source>
</evidence>
<gene>
    <name evidence="8" type="ORF">ACFQJC_05865</name>
</gene>
<feature type="domain" description="AAA+ ATPase" evidence="6">
    <location>
        <begin position="61"/>
        <end position="223"/>
    </location>
</feature>
<dbReference type="Pfam" id="PF09079">
    <property type="entry name" value="WHD_Cdc6"/>
    <property type="match status" value="1"/>
</dbReference>
<dbReference type="Pfam" id="PF22703">
    <property type="entry name" value="Cdc6_lid"/>
    <property type="match status" value="1"/>
</dbReference>
<organism evidence="8 9">
    <name type="scientific">Haloferax namakaokahaiae</name>
    <dbReference type="NCBI Taxonomy" id="1748331"/>
    <lineage>
        <taxon>Archaea</taxon>
        <taxon>Methanobacteriati</taxon>
        <taxon>Methanobacteriota</taxon>
        <taxon>Stenosarchaea group</taxon>
        <taxon>Halobacteria</taxon>
        <taxon>Halobacteriales</taxon>
        <taxon>Haloferacaceae</taxon>
        <taxon>Haloferax</taxon>
    </lineage>
</organism>
<dbReference type="SUPFAM" id="SSF46785">
    <property type="entry name" value="Winged helix' DNA-binding domain"/>
    <property type="match status" value="1"/>
</dbReference>
<evidence type="ECO:0000259" key="6">
    <source>
        <dbReference type="SMART" id="SM00382"/>
    </source>
</evidence>
<protein>
    <recommendedName>
        <fullName evidence="5">ORC1-type DNA replication protein</fullName>
    </recommendedName>
</protein>
<dbReference type="AlphaFoldDB" id="A0ABD5ZD13"/>
<dbReference type="GO" id="GO:0005524">
    <property type="term" value="F:ATP binding"/>
    <property type="evidence" value="ECO:0007669"/>
    <property type="project" value="UniProtKB-UniRule"/>
</dbReference>
<dbReference type="InterPro" id="IPR036390">
    <property type="entry name" value="WH_DNA-bd_sf"/>
</dbReference>
<evidence type="ECO:0000256" key="5">
    <source>
        <dbReference type="HAMAP-Rule" id="MF_01407"/>
    </source>
</evidence>
<dbReference type="Gene3D" id="1.10.10.10">
    <property type="entry name" value="Winged helix-like DNA-binding domain superfamily/Winged helix DNA-binding domain"/>
    <property type="match status" value="1"/>
</dbReference>
<dbReference type="InterPro" id="IPR049945">
    <property type="entry name" value="AAA_22"/>
</dbReference>
<dbReference type="GO" id="GO:0006260">
    <property type="term" value="P:DNA replication"/>
    <property type="evidence" value="ECO:0007669"/>
    <property type="project" value="UniProtKB-UniRule"/>
</dbReference>
<keyword evidence="4 5" id="KW-0067">ATP-binding</keyword>
<dbReference type="PANTHER" id="PTHR10763">
    <property type="entry name" value="CELL DIVISION CONTROL PROTEIN 6-RELATED"/>
    <property type="match status" value="1"/>
</dbReference>
<dbReference type="InterPro" id="IPR015163">
    <property type="entry name" value="Cdc6_C"/>
</dbReference>
<dbReference type="FunFam" id="1.10.8.60:FF:000073">
    <property type="entry name" value="ORC1-type DNA replication protein"/>
    <property type="match status" value="1"/>
</dbReference>
<dbReference type="SMART" id="SM01074">
    <property type="entry name" value="Cdc6_C"/>
    <property type="match status" value="1"/>
</dbReference>
<evidence type="ECO:0000256" key="1">
    <source>
        <dbReference type="ARBA" id="ARBA00006184"/>
    </source>
</evidence>
<dbReference type="SUPFAM" id="SSF52540">
    <property type="entry name" value="P-loop containing nucleoside triphosphate hydrolases"/>
    <property type="match status" value="1"/>
</dbReference>
<dbReference type="Pfam" id="PF13401">
    <property type="entry name" value="AAA_22"/>
    <property type="match status" value="1"/>
</dbReference>
<sequence>MTSGEIDGDGRDPLFRYDQPIFANEDILKISHLPGPDKIVGRDDHMAKVAQALNPAIFGREPTHLFIFGKTGSGKTLTARLVSERLQNEARREEVEVRTAVIDCGEQNTEASVIKTLASQVNDPHKSGMTIPERGLSTGDYYNRLWQVLDTCADVTIVILDEIDMLRDDEVLRKLSRAGENQKIVDSRLGIIGISNKIDYPEELTERVKSSFSHDELVFPSYDANQLREILENRRDAFKPGVLTDDVIPLASALAAQEHGDARKAIDILRNAGRIARKENAEKVTDDHVRAAKEKSEADRFSELLEGTATQSKAILYSLVLQTGGRKTAEITTNKIYRQYLQVADELDMDQLSERRVQELLQELDFLNVIQSEVRGRGRGQGVHGTHRLLEDPDIVKRVLLRDSRISTLEEE</sequence>
<evidence type="ECO:0000256" key="4">
    <source>
        <dbReference type="ARBA" id="ARBA00022840"/>
    </source>
</evidence>
<keyword evidence="2 5" id="KW-0235">DNA replication</keyword>
<feature type="binding site" evidence="5">
    <location>
        <position position="234"/>
    </location>
    <ligand>
        <name>ATP</name>
        <dbReference type="ChEBI" id="CHEBI:30616"/>
    </ligand>
</feature>
<dbReference type="EMBL" id="JBHTAA010000002">
    <property type="protein sequence ID" value="MFC7203030.1"/>
    <property type="molecule type" value="Genomic_DNA"/>
</dbReference>
<dbReference type="InterPro" id="IPR003593">
    <property type="entry name" value="AAA+_ATPase"/>
</dbReference>
<feature type="binding site" evidence="5">
    <location>
        <position position="222"/>
    </location>
    <ligand>
        <name>ATP</name>
        <dbReference type="ChEBI" id="CHEBI:30616"/>
    </ligand>
</feature>
<feature type="domain" description="Cdc6 C-terminal" evidence="7">
    <location>
        <begin position="316"/>
        <end position="400"/>
    </location>
</feature>
<dbReference type="Proteomes" id="UP001596481">
    <property type="component" value="Unassembled WGS sequence"/>
</dbReference>
<evidence type="ECO:0000313" key="8">
    <source>
        <dbReference type="EMBL" id="MFC7203030.1"/>
    </source>
</evidence>
<dbReference type="InterPro" id="IPR027417">
    <property type="entry name" value="P-loop_NTPase"/>
</dbReference>
<dbReference type="NCBIfam" id="TIGR02928">
    <property type="entry name" value="orc1/cdc6 family replication initiation protein"/>
    <property type="match status" value="1"/>
</dbReference>
<dbReference type="RefSeq" id="WP_390222346.1">
    <property type="nucleotide sequence ID" value="NZ_JBHTAA010000002.1"/>
</dbReference>
<dbReference type="HAMAP" id="MF_01407">
    <property type="entry name" value="ORC1_type_DNA_replic_protein"/>
    <property type="match status" value="1"/>
</dbReference>